<reference evidence="2 3" key="1">
    <citation type="journal article" date="2014" name="Genome Announc.">
        <title>Draft genome sequences of eight enterohepatic helicobacter species isolated from both laboratory and wild rodents.</title>
        <authorList>
            <person name="Sheh A."/>
            <person name="Shen Z."/>
            <person name="Fox J.G."/>
        </authorList>
    </citation>
    <scope>NUCLEOTIDE SEQUENCE [LARGE SCALE GENOMIC DNA]</scope>
    <source>
        <strain evidence="2 3">MIT 97-6194</strain>
    </source>
</reference>
<reference evidence="2 3" key="2">
    <citation type="journal article" date="2016" name="Infect. Immun.">
        <title>Helicobacter saguini, a Novel Helicobacter Isolated from Cotton-Top Tamarins with Ulcerative Colitis, Has Proinflammatory Properties and Induces Typhlocolitis and Dysplasia in Gnotobiotic IL-10-/- Mice.</title>
        <authorList>
            <person name="Shen Z."/>
            <person name="Mannion A."/>
            <person name="Whary M.T."/>
            <person name="Muthupalani S."/>
            <person name="Sheh A."/>
            <person name="Feng Y."/>
            <person name="Gong G."/>
            <person name="Vandamme P."/>
            <person name="Holcombe H.R."/>
            <person name="Paster B.J."/>
            <person name="Fox J.G."/>
        </authorList>
    </citation>
    <scope>NUCLEOTIDE SEQUENCE [LARGE SCALE GENOMIC DNA]</scope>
    <source>
        <strain evidence="2 3">MIT 97-6194</strain>
    </source>
</reference>
<proteinExistence type="predicted"/>
<dbReference type="AlphaFoldDB" id="A0A347VIG7"/>
<comment type="caution">
    <text evidence="2">The sequence shown here is derived from an EMBL/GenBank/DDBJ whole genome shotgun (WGS) entry which is preliminary data.</text>
</comment>
<dbReference type="EMBL" id="JRMP02000010">
    <property type="protein sequence ID" value="TLD94106.1"/>
    <property type="molecule type" value="Genomic_DNA"/>
</dbReference>
<accession>A0A347VIG7</accession>
<reference evidence="2" key="3">
    <citation type="submission" date="2018-04" db="EMBL/GenBank/DDBJ databases">
        <authorList>
            <person name="Sheh A."/>
            <person name="Shen Z."/>
            <person name="Mannion A.J."/>
            <person name="Fox J.G."/>
        </authorList>
    </citation>
    <scope>NUCLEOTIDE SEQUENCE</scope>
    <source>
        <strain evidence="2">MIT 97-6194</strain>
    </source>
</reference>
<organism evidence="2 3">
    <name type="scientific">Helicobacter saguini</name>
    <dbReference type="NCBI Taxonomy" id="1548018"/>
    <lineage>
        <taxon>Bacteria</taxon>
        <taxon>Pseudomonadati</taxon>
        <taxon>Campylobacterota</taxon>
        <taxon>Epsilonproteobacteria</taxon>
        <taxon>Campylobacterales</taxon>
        <taxon>Helicobacteraceae</taxon>
        <taxon>Helicobacter</taxon>
    </lineage>
</organism>
<dbReference type="EMBL" id="QBIU01000001">
    <property type="protein sequence ID" value="MWV68987.1"/>
    <property type="molecule type" value="Genomic_DNA"/>
</dbReference>
<evidence type="ECO:0000313" key="4">
    <source>
        <dbReference type="Proteomes" id="UP000477070"/>
    </source>
</evidence>
<dbReference type="RefSeq" id="WP_034574804.1">
    <property type="nucleotide sequence ID" value="NZ_JRMP02000010.1"/>
</dbReference>
<dbReference type="Proteomes" id="UP000477070">
    <property type="component" value="Unassembled WGS sequence"/>
</dbReference>
<dbReference type="OrthoDB" id="5327865at2"/>
<reference evidence="1 4" key="4">
    <citation type="submission" date="2019-12" db="EMBL/GenBank/DDBJ databases">
        <title>Multi-Generational Helicobacter saguini Isolates.</title>
        <authorList>
            <person name="Mannion A."/>
            <person name="Shen Z."/>
            <person name="Fox J.G."/>
        </authorList>
    </citation>
    <scope>NUCLEOTIDE SEQUENCE [LARGE SCALE GENOMIC DNA]</scope>
    <source>
        <strain evidence="1">16-048</strain>
        <strain evidence="4">16-048 (F4)</strain>
    </source>
</reference>
<evidence type="ECO:0000313" key="1">
    <source>
        <dbReference type="EMBL" id="MWV68987.1"/>
    </source>
</evidence>
<evidence type="ECO:0000313" key="2">
    <source>
        <dbReference type="EMBL" id="TLD94106.1"/>
    </source>
</evidence>
<protein>
    <recommendedName>
        <fullName evidence="5">Type I restriction enzyme R protein N-terminal domain-containing protein</fullName>
    </recommendedName>
</protein>
<sequence>MFENEKDLQNEIQTNTSLQKDICSLLDIDFDKCKFVGEDSYINRITADFSIFENGKIKAIMECKGGKINVTDYIRGIGQIFQYEYFAEQKLSGKKYEFVEMSDFSSVYIF</sequence>
<evidence type="ECO:0008006" key="5">
    <source>
        <dbReference type="Google" id="ProtNLM"/>
    </source>
</evidence>
<gene>
    <name evidence="1" type="ORF">DCO61_02830</name>
    <name evidence="2" type="ORF">LS64_007290</name>
</gene>
<evidence type="ECO:0000313" key="3">
    <source>
        <dbReference type="Proteomes" id="UP000029714"/>
    </source>
</evidence>
<dbReference type="Proteomes" id="UP000029714">
    <property type="component" value="Unassembled WGS sequence"/>
</dbReference>
<keyword evidence="3" id="KW-1185">Reference proteome</keyword>
<name>A0A347VIG7_9HELI</name>